<evidence type="ECO:0000256" key="1">
    <source>
        <dbReference type="SAM" id="MobiDB-lite"/>
    </source>
</evidence>
<evidence type="ECO:0000313" key="3">
    <source>
        <dbReference type="Proteomes" id="UP000250235"/>
    </source>
</evidence>
<gene>
    <name evidence="2" type="ORF">F511_25590</name>
</gene>
<name>A0A2Z7CU83_9LAMI</name>
<protein>
    <submittedName>
        <fullName evidence="2">Uncharacterized protein</fullName>
    </submittedName>
</protein>
<reference evidence="2 3" key="1">
    <citation type="journal article" date="2015" name="Proc. Natl. Acad. Sci. U.S.A.">
        <title>The resurrection genome of Boea hygrometrica: A blueprint for survival of dehydration.</title>
        <authorList>
            <person name="Xiao L."/>
            <person name="Yang G."/>
            <person name="Zhang L."/>
            <person name="Yang X."/>
            <person name="Zhao S."/>
            <person name="Ji Z."/>
            <person name="Zhou Q."/>
            <person name="Hu M."/>
            <person name="Wang Y."/>
            <person name="Chen M."/>
            <person name="Xu Y."/>
            <person name="Jin H."/>
            <person name="Xiao X."/>
            <person name="Hu G."/>
            <person name="Bao F."/>
            <person name="Hu Y."/>
            <person name="Wan P."/>
            <person name="Li L."/>
            <person name="Deng X."/>
            <person name="Kuang T."/>
            <person name="Xiang C."/>
            <person name="Zhu J.K."/>
            <person name="Oliver M.J."/>
            <person name="He Y."/>
        </authorList>
    </citation>
    <scope>NUCLEOTIDE SEQUENCE [LARGE SCALE GENOMIC DNA]</scope>
    <source>
        <strain evidence="3">cv. XS01</strain>
    </source>
</reference>
<accession>A0A2Z7CU83</accession>
<organism evidence="2 3">
    <name type="scientific">Dorcoceras hygrometricum</name>
    <dbReference type="NCBI Taxonomy" id="472368"/>
    <lineage>
        <taxon>Eukaryota</taxon>
        <taxon>Viridiplantae</taxon>
        <taxon>Streptophyta</taxon>
        <taxon>Embryophyta</taxon>
        <taxon>Tracheophyta</taxon>
        <taxon>Spermatophyta</taxon>
        <taxon>Magnoliopsida</taxon>
        <taxon>eudicotyledons</taxon>
        <taxon>Gunneridae</taxon>
        <taxon>Pentapetalae</taxon>
        <taxon>asterids</taxon>
        <taxon>lamiids</taxon>
        <taxon>Lamiales</taxon>
        <taxon>Gesneriaceae</taxon>
        <taxon>Didymocarpoideae</taxon>
        <taxon>Trichosporeae</taxon>
        <taxon>Loxocarpinae</taxon>
        <taxon>Dorcoceras</taxon>
    </lineage>
</organism>
<proteinExistence type="predicted"/>
<dbReference type="EMBL" id="KQ992360">
    <property type="protein sequence ID" value="KZV50631.1"/>
    <property type="molecule type" value="Genomic_DNA"/>
</dbReference>
<dbReference type="Proteomes" id="UP000250235">
    <property type="component" value="Unassembled WGS sequence"/>
</dbReference>
<feature type="region of interest" description="Disordered" evidence="1">
    <location>
        <begin position="1"/>
        <end position="21"/>
    </location>
</feature>
<keyword evidence="3" id="KW-1185">Reference proteome</keyword>
<sequence length="92" mass="10015">MIGSHAWTPQRPARPHARLSRAASPLCARCTKREASGAAHVLRRGCRRWSGGFQWRRSDGILADIFYQDFLGYPGFSAGRGDDSAGGARRGG</sequence>
<dbReference type="AlphaFoldDB" id="A0A2Z7CU83"/>
<evidence type="ECO:0000313" key="2">
    <source>
        <dbReference type="EMBL" id="KZV50631.1"/>
    </source>
</evidence>